<dbReference type="SUPFAM" id="SSF103473">
    <property type="entry name" value="MFS general substrate transporter"/>
    <property type="match status" value="1"/>
</dbReference>
<feature type="compositionally biased region" description="Basic residues" evidence="7">
    <location>
        <begin position="502"/>
        <end position="511"/>
    </location>
</feature>
<feature type="transmembrane region" description="Helical" evidence="8">
    <location>
        <begin position="177"/>
        <end position="198"/>
    </location>
</feature>
<dbReference type="InterPro" id="IPR005829">
    <property type="entry name" value="Sugar_transporter_CS"/>
</dbReference>
<dbReference type="OrthoDB" id="6133115at2759"/>
<dbReference type="Gene3D" id="1.20.1250.20">
    <property type="entry name" value="MFS general substrate transporter like domains"/>
    <property type="match status" value="1"/>
</dbReference>
<dbReference type="InterPro" id="IPR050360">
    <property type="entry name" value="MFS_Sugar_Transporters"/>
</dbReference>
<keyword evidence="5 8" id="KW-1133">Transmembrane helix</keyword>
<dbReference type="InterPro" id="IPR036259">
    <property type="entry name" value="MFS_trans_sf"/>
</dbReference>
<feature type="transmembrane region" description="Helical" evidence="8">
    <location>
        <begin position="370"/>
        <end position="392"/>
    </location>
</feature>
<feature type="transmembrane region" description="Helical" evidence="8">
    <location>
        <begin position="112"/>
        <end position="134"/>
    </location>
</feature>
<feature type="transmembrane region" description="Helical" evidence="8">
    <location>
        <begin position="269"/>
        <end position="287"/>
    </location>
</feature>
<comment type="subcellular location">
    <subcellularLocation>
        <location evidence="1">Membrane</location>
        <topology evidence="1">Multi-pass membrane protein</topology>
    </subcellularLocation>
</comment>
<protein>
    <submittedName>
        <fullName evidence="10">Transporter</fullName>
    </submittedName>
</protein>
<evidence type="ECO:0000256" key="6">
    <source>
        <dbReference type="ARBA" id="ARBA00023136"/>
    </source>
</evidence>
<dbReference type="PROSITE" id="PS00217">
    <property type="entry name" value="SUGAR_TRANSPORT_2"/>
    <property type="match status" value="1"/>
</dbReference>
<dbReference type="PANTHER" id="PTHR48022">
    <property type="entry name" value="PLASTIDIC GLUCOSE TRANSPORTER 4"/>
    <property type="match status" value="1"/>
</dbReference>
<proteinExistence type="inferred from homology"/>
<feature type="transmembrane region" description="Helical" evidence="8">
    <location>
        <begin position="12"/>
        <end position="37"/>
    </location>
</feature>
<evidence type="ECO:0000313" key="10">
    <source>
        <dbReference type="EMBL" id="KAG9245322.1"/>
    </source>
</evidence>
<accession>A0A9P8CFZ3</accession>
<comment type="similarity">
    <text evidence="2">Belongs to the major facilitator superfamily. Sugar transporter (TC 2.A.1.1) family.</text>
</comment>
<evidence type="ECO:0000259" key="9">
    <source>
        <dbReference type="PROSITE" id="PS50850"/>
    </source>
</evidence>
<feature type="domain" description="Major facilitator superfamily (MFS) profile" evidence="9">
    <location>
        <begin position="15"/>
        <end position="458"/>
    </location>
</feature>
<feature type="transmembrane region" description="Helical" evidence="8">
    <location>
        <begin position="433"/>
        <end position="452"/>
    </location>
</feature>
<feature type="compositionally biased region" description="Basic and acidic residues" evidence="7">
    <location>
        <begin position="487"/>
        <end position="501"/>
    </location>
</feature>
<dbReference type="PANTHER" id="PTHR48022:SF11">
    <property type="entry name" value="MONOSACCHARIDE TRANSPORTER (HXT8), PUTATIVE (AFU_ORTHOLOGUE AFUA_2G08120)-RELATED"/>
    <property type="match status" value="1"/>
</dbReference>
<keyword evidence="3" id="KW-0813">Transport</keyword>
<comment type="caution">
    <text evidence="10">The sequence shown here is derived from an EMBL/GenBank/DDBJ whole genome shotgun (WGS) entry which is preliminary data.</text>
</comment>
<dbReference type="InterPro" id="IPR020846">
    <property type="entry name" value="MFS_dom"/>
</dbReference>
<evidence type="ECO:0000256" key="8">
    <source>
        <dbReference type="SAM" id="Phobius"/>
    </source>
</evidence>
<gene>
    <name evidence="10" type="ORF">BJ878DRAFT_541400</name>
</gene>
<feature type="region of interest" description="Disordered" evidence="7">
    <location>
        <begin position="487"/>
        <end position="552"/>
    </location>
</feature>
<feature type="compositionally biased region" description="Polar residues" evidence="7">
    <location>
        <begin position="523"/>
        <end position="537"/>
    </location>
</feature>
<organism evidence="10 11">
    <name type="scientific">Calycina marina</name>
    <dbReference type="NCBI Taxonomy" id="1763456"/>
    <lineage>
        <taxon>Eukaryota</taxon>
        <taxon>Fungi</taxon>
        <taxon>Dikarya</taxon>
        <taxon>Ascomycota</taxon>
        <taxon>Pezizomycotina</taxon>
        <taxon>Leotiomycetes</taxon>
        <taxon>Helotiales</taxon>
        <taxon>Pezizellaceae</taxon>
        <taxon>Calycina</taxon>
    </lineage>
</organism>
<dbReference type="EMBL" id="MU253853">
    <property type="protein sequence ID" value="KAG9245322.1"/>
    <property type="molecule type" value="Genomic_DNA"/>
</dbReference>
<dbReference type="Pfam" id="PF00083">
    <property type="entry name" value="Sugar_tr"/>
    <property type="match status" value="1"/>
</dbReference>
<dbReference type="Proteomes" id="UP000887226">
    <property type="component" value="Unassembled WGS sequence"/>
</dbReference>
<evidence type="ECO:0000256" key="7">
    <source>
        <dbReference type="SAM" id="MobiDB-lite"/>
    </source>
</evidence>
<evidence type="ECO:0000256" key="5">
    <source>
        <dbReference type="ARBA" id="ARBA00022989"/>
    </source>
</evidence>
<evidence type="ECO:0000256" key="1">
    <source>
        <dbReference type="ARBA" id="ARBA00004141"/>
    </source>
</evidence>
<dbReference type="GO" id="GO:0016020">
    <property type="term" value="C:membrane"/>
    <property type="evidence" value="ECO:0007669"/>
    <property type="project" value="UniProtKB-SubCell"/>
</dbReference>
<dbReference type="PROSITE" id="PS50850">
    <property type="entry name" value="MFS"/>
    <property type="match status" value="1"/>
</dbReference>
<name>A0A9P8CFZ3_9HELO</name>
<feature type="transmembrane region" description="Helical" evidence="8">
    <location>
        <begin position="404"/>
        <end position="421"/>
    </location>
</feature>
<evidence type="ECO:0000313" key="11">
    <source>
        <dbReference type="Proteomes" id="UP000887226"/>
    </source>
</evidence>
<dbReference type="GO" id="GO:0005351">
    <property type="term" value="F:carbohydrate:proton symporter activity"/>
    <property type="evidence" value="ECO:0007669"/>
    <property type="project" value="TreeGrafter"/>
</dbReference>
<feature type="transmembrane region" description="Helical" evidence="8">
    <location>
        <begin position="337"/>
        <end position="358"/>
    </location>
</feature>
<dbReference type="InterPro" id="IPR005828">
    <property type="entry name" value="MFS_sugar_transport-like"/>
</dbReference>
<dbReference type="InterPro" id="IPR003663">
    <property type="entry name" value="Sugar/inositol_transpt"/>
</dbReference>
<dbReference type="PRINTS" id="PR00171">
    <property type="entry name" value="SUGRTRNSPORT"/>
</dbReference>
<feature type="transmembrane region" description="Helical" evidence="8">
    <location>
        <begin position="88"/>
        <end position="106"/>
    </location>
</feature>
<keyword evidence="11" id="KW-1185">Reference proteome</keyword>
<keyword evidence="4 8" id="KW-0812">Transmembrane</keyword>
<sequence>MVILHLKATTRFLWYVLTISIGGAVIGIDLGVIATTIGQQAFKAYMFPPGTKNVSSLEGAIVSLGSAGNAVGCLSNGFLLERLGRKKVLLISTFFTIVGAICQAASNGIAAMIVGRFISGVALGILNPTIPIYISELARPFERARLVGIFGLLVAVGFLFSNWIGYSASFAPDHIGWRLALAMQIPLAVILMVFSGILPESPRWLAQQERYEEFDTALHQIYDDEDEAFYIRTQIEIREQIRLEIRLRENRKLGHALIELFSKKYIKRTAMAIMVMQVGILSGSLAIQNYQSILYESLGYSGRGVLFISGLYGIMGVIGQCINLLGVSDRWSRRQTMWIGCATLAVMLTILMILSVFYGHGNDGAGARTGVAFVFLYSLLYAVFFNSTLYTIAAETFPMHLRGYGTSIAALCQGLTALWLGQVTPFAFEAIHWWYYLVFIGNLVVLSIFYFFTLTETNRINLELIGGKFGDDLIDLDDEIKKNTPKELEKLKKKKEAEEKKKSKMAKRRDAKRSGANPDPELGTTSFFRRNNYSNASHEGDAGIELHPLEHV</sequence>
<reference evidence="10" key="1">
    <citation type="journal article" date="2021" name="IMA Fungus">
        <title>Genomic characterization of three marine fungi, including Emericellopsis atlantica sp. nov. with signatures of a generalist lifestyle and marine biomass degradation.</title>
        <authorList>
            <person name="Hagestad O.C."/>
            <person name="Hou L."/>
            <person name="Andersen J.H."/>
            <person name="Hansen E.H."/>
            <person name="Altermark B."/>
            <person name="Li C."/>
            <person name="Kuhnert E."/>
            <person name="Cox R.J."/>
            <person name="Crous P.W."/>
            <person name="Spatafora J.W."/>
            <person name="Lail K."/>
            <person name="Amirebrahimi M."/>
            <person name="Lipzen A."/>
            <person name="Pangilinan J."/>
            <person name="Andreopoulos W."/>
            <person name="Hayes R.D."/>
            <person name="Ng V."/>
            <person name="Grigoriev I.V."/>
            <person name="Jackson S.A."/>
            <person name="Sutton T.D.S."/>
            <person name="Dobson A.D.W."/>
            <person name="Rama T."/>
        </authorList>
    </citation>
    <scope>NUCLEOTIDE SEQUENCE</scope>
    <source>
        <strain evidence="10">TRa3180A</strain>
    </source>
</reference>
<evidence type="ECO:0000256" key="3">
    <source>
        <dbReference type="ARBA" id="ARBA00022448"/>
    </source>
</evidence>
<feature type="transmembrane region" description="Helical" evidence="8">
    <location>
        <begin position="57"/>
        <end position="79"/>
    </location>
</feature>
<dbReference type="AlphaFoldDB" id="A0A9P8CFZ3"/>
<feature type="transmembrane region" description="Helical" evidence="8">
    <location>
        <begin position="307"/>
        <end position="325"/>
    </location>
</feature>
<keyword evidence="6 8" id="KW-0472">Membrane</keyword>
<evidence type="ECO:0000256" key="2">
    <source>
        <dbReference type="ARBA" id="ARBA00010992"/>
    </source>
</evidence>
<feature type="transmembrane region" description="Helical" evidence="8">
    <location>
        <begin position="146"/>
        <end position="165"/>
    </location>
</feature>
<evidence type="ECO:0000256" key="4">
    <source>
        <dbReference type="ARBA" id="ARBA00022692"/>
    </source>
</evidence>